<dbReference type="Pfam" id="PF06314">
    <property type="entry name" value="ADC"/>
    <property type="match status" value="1"/>
</dbReference>
<dbReference type="AlphaFoldDB" id="A0A2T2P4R3"/>
<organism evidence="1 2">
    <name type="scientific">Corynespora cassiicola Philippines</name>
    <dbReference type="NCBI Taxonomy" id="1448308"/>
    <lineage>
        <taxon>Eukaryota</taxon>
        <taxon>Fungi</taxon>
        <taxon>Dikarya</taxon>
        <taxon>Ascomycota</taxon>
        <taxon>Pezizomycotina</taxon>
        <taxon>Dothideomycetes</taxon>
        <taxon>Pleosporomycetidae</taxon>
        <taxon>Pleosporales</taxon>
        <taxon>Corynesporascaceae</taxon>
        <taxon>Corynespora</taxon>
    </lineage>
</organism>
<evidence type="ECO:0000313" key="1">
    <source>
        <dbReference type="EMBL" id="PSN72680.1"/>
    </source>
</evidence>
<reference evidence="1 2" key="1">
    <citation type="journal article" date="2018" name="Front. Microbiol.">
        <title>Genome-Wide Analysis of Corynespora cassiicola Leaf Fall Disease Putative Effectors.</title>
        <authorList>
            <person name="Lopez D."/>
            <person name="Ribeiro S."/>
            <person name="Label P."/>
            <person name="Fumanal B."/>
            <person name="Venisse J.S."/>
            <person name="Kohler A."/>
            <person name="de Oliveira R.R."/>
            <person name="Labutti K."/>
            <person name="Lipzen A."/>
            <person name="Lail K."/>
            <person name="Bauer D."/>
            <person name="Ohm R.A."/>
            <person name="Barry K.W."/>
            <person name="Spatafora J."/>
            <person name="Grigoriev I.V."/>
            <person name="Martin F.M."/>
            <person name="Pujade-Renaud V."/>
        </authorList>
    </citation>
    <scope>NUCLEOTIDE SEQUENCE [LARGE SCALE GENOMIC DNA]</scope>
    <source>
        <strain evidence="1 2">Philippines</strain>
    </source>
</reference>
<dbReference type="InterPro" id="IPR010451">
    <property type="entry name" value="Acetoacetate_decarboxylase"/>
</dbReference>
<keyword evidence="2" id="KW-1185">Reference proteome</keyword>
<dbReference type="Proteomes" id="UP000240883">
    <property type="component" value="Unassembled WGS sequence"/>
</dbReference>
<dbReference type="OrthoDB" id="10248817at2759"/>
<accession>A0A2T2P4R3</accession>
<name>A0A2T2P4R3_CORCC</name>
<dbReference type="EMBL" id="KZ678129">
    <property type="protein sequence ID" value="PSN72680.1"/>
    <property type="molecule type" value="Genomic_DNA"/>
</dbReference>
<dbReference type="SUPFAM" id="SSF160104">
    <property type="entry name" value="Acetoacetate decarboxylase-like"/>
    <property type="match status" value="1"/>
</dbReference>
<sequence>MVLAGTFSATKSYNAIPVFAPAYRPAPFPSHFTDIDCILIKYRTDGPRVRSLIPDNLTIEDEPLITTHLVSYGCSPIGPYHEYMHSIEVSYQGTKFEYPILILLDNEDAAYSGRELWGAPKVLGSFEFPRRPDGTSGFMRGRICRPTDFPVVDILFKPSGLLPLEDFVEPANNSLFLRVLPSVVPHKTPHVRQFMEVDFKITHRQIWEGVGSIRFPAESAFDPFHLTPVKEYVSAHMSRGSSATIAPVDVHDF</sequence>
<dbReference type="InterPro" id="IPR023375">
    <property type="entry name" value="ADC_dom_sf"/>
</dbReference>
<protein>
    <submittedName>
        <fullName evidence="1">Acetoacetate decarboxylase-like protein</fullName>
    </submittedName>
</protein>
<evidence type="ECO:0000313" key="2">
    <source>
        <dbReference type="Proteomes" id="UP000240883"/>
    </source>
</evidence>
<proteinExistence type="predicted"/>
<dbReference type="Gene3D" id="2.40.400.10">
    <property type="entry name" value="Acetoacetate decarboxylase-like"/>
    <property type="match status" value="1"/>
</dbReference>
<dbReference type="GO" id="GO:0016829">
    <property type="term" value="F:lyase activity"/>
    <property type="evidence" value="ECO:0007669"/>
    <property type="project" value="InterPro"/>
</dbReference>
<gene>
    <name evidence="1" type="ORF">BS50DRAFT_568265</name>
</gene>
<dbReference type="STRING" id="1448308.A0A2T2P4R3"/>